<accession>A0AAN7T778</accession>
<dbReference type="Proteomes" id="UP001309876">
    <property type="component" value="Unassembled WGS sequence"/>
</dbReference>
<comment type="similarity">
    <text evidence="1">Belongs to the UPF0357 family.</text>
</comment>
<evidence type="ECO:0000313" key="3">
    <source>
        <dbReference type="EMBL" id="KAK5090815.1"/>
    </source>
</evidence>
<gene>
    <name evidence="3" type="ORF">LTR05_000992</name>
</gene>
<comment type="caution">
    <text evidence="3">The sequence shown here is derived from an EMBL/GenBank/DDBJ whole genome shotgun (WGS) entry which is preliminary data.</text>
</comment>
<sequence length="131" mass="14733">MYMLFGVFLLSMVIGTGLYLTRTTWTPYLPDRLQDLIYSTYTRLPTTSTFMNDVESGFQSSNFNLAENIGEGDSRSGLDQKGKQEVYRIMKSHGVGFDEARALWTQKSFRKAGIGADGLPNDPKLVTFGKR</sequence>
<reference evidence="3 4" key="1">
    <citation type="submission" date="2023-08" db="EMBL/GenBank/DDBJ databases">
        <title>Black Yeasts Isolated from many extreme environments.</title>
        <authorList>
            <person name="Coleine C."/>
            <person name="Stajich J.E."/>
            <person name="Selbmann L."/>
        </authorList>
    </citation>
    <scope>NUCLEOTIDE SEQUENCE [LARGE SCALE GENOMIC DNA]</scope>
    <source>
        <strain evidence="3 4">CCFEE 5910</strain>
    </source>
</reference>
<protein>
    <submittedName>
        <fullName evidence="3">Uncharacterized protein</fullName>
    </submittedName>
</protein>
<keyword evidence="4" id="KW-1185">Reference proteome</keyword>
<name>A0AAN7T778_9EURO</name>
<dbReference type="Pfam" id="PF09435">
    <property type="entry name" value="DUF2015"/>
    <property type="match status" value="1"/>
</dbReference>
<dbReference type="AlphaFoldDB" id="A0AAN7T778"/>
<evidence type="ECO:0000256" key="2">
    <source>
        <dbReference type="ARBA" id="ARBA00022729"/>
    </source>
</evidence>
<evidence type="ECO:0000256" key="1">
    <source>
        <dbReference type="ARBA" id="ARBA00008325"/>
    </source>
</evidence>
<evidence type="ECO:0000313" key="4">
    <source>
        <dbReference type="Proteomes" id="UP001309876"/>
    </source>
</evidence>
<dbReference type="EMBL" id="JAVRRJ010000001">
    <property type="protein sequence ID" value="KAK5090815.1"/>
    <property type="molecule type" value="Genomic_DNA"/>
</dbReference>
<proteinExistence type="inferred from homology"/>
<dbReference type="PANTHER" id="PTHR28023:SF1">
    <property type="entry name" value="UPF0357 PROTEIN YCL012C"/>
    <property type="match status" value="1"/>
</dbReference>
<organism evidence="3 4">
    <name type="scientific">Lithohypha guttulata</name>
    <dbReference type="NCBI Taxonomy" id="1690604"/>
    <lineage>
        <taxon>Eukaryota</taxon>
        <taxon>Fungi</taxon>
        <taxon>Dikarya</taxon>
        <taxon>Ascomycota</taxon>
        <taxon>Pezizomycotina</taxon>
        <taxon>Eurotiomycetes</taxon>
        <taxon>Chaetothyriomycetidae</taxon>
        <taxon>Chaetothyriales</taxon>
        <taxon>Trichomeriaceae</taxon>
        <taxon>Lithohypha</taxon>
    </lineage>
</organism>
<keyword evidence="2" id="KW-0732">Signal</keyword>
<dbReference type="PANTHER" id="PTHR28023">
    <property type="entry name" value="UPF0357 PROTEIN YCL012C"/>
    <property type="match status" value="1"/>
</dbReference>
<dbReference type="InterPro" id="IPR018559">
    <property type="entry name" value="DUF2015"/>
</dbReference>